<evidence type="ECO:0000313" key="1">
    <source>
        <dbReference type="EMBL" id="KAI8026760.1"/>
    </source>
</evidence>
<reference evidence="1 2" key="1">
    <citation type="journal article" date="2022" name="Plant J.">
        <title>Chromosome-level genome of Camellia lanceoleosa provides a valuable resource for understanding genome evolution and self-incompatibility.</title>
        <authorList>
            <person name="Gong W."/>
            <person name="Xiao S."/>
            <person name="Wang L."/>
            <person name="Liao Z."/>
            <person name="Chang Y."/>
            <person name="Mo W."/>
            <person name="Hu G."/>
            <person name="Li W."/>
            <person name="Zhao G."/>
            <person name="Zhu H."/>
            <person name="Hu X."/>
            <person name="Ji K."/>
            <person name="Xiang X."/>
            <person name="Song Q."/>
            <person name="Yuan D."/>
            <person name="Jin S."/>
            <person name="Zhang L."/>
        </authorList>
    </citation>
    <scope>NUCLEOTIDE SEQUENCE [LARGE SCALE GENOMIC DNA]</scope>
    <source>
        <strain evidence="1">SQ_2022a</strain>
    </source>
</reference>
<gene>
    <name evidence="1" type="ORF">LOK49_LG02G02420</name>
</gene>
<dbReference type="EMBL" id="CM045760">
    <property type="protein sequence ID" value="KAI8026760.1"/>
    <property type="molecule type" value="Genomic_DNA"/>
</dbReference>
<protein>
    <submittedName>
        <fullName evidence="1">Pleiotropic drug resistance protein 3</fullName>
    </submittedName>
</protein>
<name>A0ACC0IPC5_9ERIC</name>
<sequence>MLTPLRKKLCGITGAFRPGVPTGLMGVSGAGKTTLMDVLAGRKTSGTIEGDIRIGGFPKVQETFLGFQEFVKEVLEIIEFDEIKDCFVGMPGVSGLSTEQRKHLTIDLELVANPSIIFMDEPTTGLDARAAAIVMRVVKNVAETGGTIVCTIHQPSIDIFEAFGELILLKAGGQAISGVQKIRNNYNPATWMLEITSRSAEAQLCVDFTQVYQNNKEHVNRWSTPPPGSKELYFASRFSQNGWGQFKSCLWKQHLSYWRSPSYNLLRFMYMLIASLFFGILFWDQGRKIGCNFTVSLLHNVKPVLWISNSSTANSQVVDMDAQAHHISPVAAVAVAVVLAVLLVVVEPKAAAVAAAGVALVLVAIGTWWAGYSVIGDLEVEPQYSGARLEGDVVTLDFCEENDG</sequence>
<proteinExistence type="predicted"/>
<comment type="caution">
    <text evidence="1">The sequence shown here is derived from an EMBL/GenBank/DDBJ whole genome shotgun (WGS) entry which is preliminary data.</text>
</comment>
<accession>A0ACC0IPC5</accession>
<dbReference type="Proteomes" id="UP001060215">
    <property type="component" value="Chromosome 3"/>
</dbReference>
<organism evidence="1 2">
    <name type="scientific">Camellia lanceoleosa</name>
    <dbReference type="NCBI Taxonomy" id="1840588"/>
    <lineage>
        <taxon>Eukaryota</taxon>
        <taxon>Viridiplantae</taxon>
        <taxon>Streptophyta</taxon>
        <taxon>Embryophyta</taxon>
        <taxon>Tracheophyta</taxon>
        <taxon>Spermatophyta</taxon>
        <taxon>Magnoliopsida</taxon>
        <taxon>eudicotyledons</taxon>
        <taxon>Gunneridae</taxon>
        <taxon>Pentapetalae</taxon>
        <taxon>asterids</taxon>
        <taxon>Ericales</taxon>
        <taxon>Theaceae</taxon>
        <taxon>Camellia</taxon>
    </lineage>
</organism>
<evidence type="ECO:0000313" key="2">
    <source>
        <dbReference type="Proteomes" id="UP001060215"/>
    </source>
</evidence>
<keyword evidence="2" id="KW-1185">Reference proteome</keyword>